<proteinExistence type="predicted"/>
<dbReference type="EMBL" id="NFKP01000003">
    <property type="protein sequence ID" value="OUP70562.1"/>
    <property type="molecule type" value="Genomic_DNA"/>
</dbReference>
<dbReference type="InterPro" id="IPR038109">
    <property type="entry name" value="DNA_bind_recomb_sf"/>
</dbReference>
<feature type="domain" description="Recombinase" evidence="2">
    <location>
        <begin position="204"/>
        <end position="329"/>
    </location>
</feature>
<evidence type="ECO:0000259" key="1">
    <source>
        <dbReference type="PROSITE" id="PS51736"/>
    </source>
</evidence>
<comment type="caution">
    <text evidence="3">The sequence shown here is derived from an EMBL/GenBank/DDBJ whole genome shotgun (WGS) entry which is preliminary data.</text>
</comment>
<name>A0A1Y4N9V4_9FIRM</name>
<dbReference type="Gene3D" id="3.40.50.1390">
    <property type="entry name" value="Resolvase, N-terminal catalytic domain"/>
    <property type="match status" value="1"/>
</dbReference>
<accession>A0A1Y4N9V4</accession>
<dbReference type="InterPro" id="IPR006119">
    <property type="entry name" value="Resolv_N"/>
</dbReference>
<evidence type="ECO:0000313" key="3">
    <source>
        <dbReference type="EMBL" id="OUP70562.1"/>
    </source>
</evidence>
<dbReference type="Gene3D" id="3.90.1750.20">
    <property type="entry name" value="Putative Large Serine Recombinase, Chain B, Domain 2"/>
    <property type="match status" value="1"/>
</dbReference>
<sequence>MQSNEDSQSRRKQIAENLRSSFNNSDNVRIIPLRQDLGQDTIDRPERIGAYCRVSTKADAQVESYEMQKKYYEDYILKHPSWTLVDIYADEGISATSMKNRKDFLRLVQDCKSGRITKVITKSISRFARNVVDCVDTARMLKNLTPPVGIIFETDNLDTLRNDMDSQLSIRASFAEYESVTKSNAVKWGIKSRFANGIPALRDLYGYSRNKRILTIDPTESQIIQMMYQQVADGHSIAEVQRILRSTRVPSPSGNADWSNSTILYILTNEKYCGDVRMQKTITIDMFSHKSIRNDGYERGYYIENYHPAIIQRDLWNKVQRILGTCEFNAYFSESENEFQCLPGRKFKAMLA</sequence>
<gene>
    <name evidence="3" type="ORF">B5F11_03745</name>
</gene>
<dbReference type="InterPro" id="IPR011109">
    <property type="entry name" value="DNA_bind_recombinase_dom"/>
</dbReference>
<dbReference type="InterPro" id="IPR036162">
    <property type="entry name" value="Resolvase-like_N_sf"/>
</dbReference>
<dbReference type="Pfam" id="PF00239">
    <property type="entry name" value="Resolvase"/>
    <property type="match status" value="1"/>
</dbReference>
<evidence type="ECO:0000313" key="4">
    <source>
        <dbReference type="Proteomes" id="UP000196386"/>
    </source>
</evidence>
<organism evidence="3 4">
    <name type="scientific">Anaerotruncus colihominis</name>
    <dbReference type="NCBI Taxonomy" id="169435"/>
    <lineage>
        <taxon>Bacteria</taxon>
        <taxon>Bacillati</taxon>
        <taxon>Bacillota</taxon>
        <taxon>Clostridia</taxon>
        <taxon>Eubacteriales</taxon>
        <taxon>Oscillospiraceae</taxon>
        <taxon>Anaerotruncus</taxon>
    </lineage>
</organism>
<dbReference type="InterPro" id="IPR050639">
    <property type="entry name" value="SSR_resolvase"/>
</dbReference>
<dbReference type="PROSITE" id="PS51736">
    <property type="entry name" value="RECOMBINASES_3"/>
    <property type="match status" value="1"/>
</dbReference>
<protein>
    <recommendedName>
        <fullName evidence="5">Recombinase family protein</fullName>
    </recommendedName>
</protein>
<reference evidence="4" key="1">
    <citation type="submission" date="2017-04" db="EMBL/GenBank/DDBJ databases">
        <title>Function of individual gut microbiota members based on whole genome sequencing of pure cultures obtained from chicken caecum.</title>
        <authorList>
            <person name="Medvecky M."/>
            <person name="Cejkova D."/>
            <person name="Polansky O."/>
            <person name="Karasova D."/>
            <person name="Kubasova T."/>
            <person name="Cizek A."/>
            <person name="Rychlik I."/>
        </authorList>
    </citation>
    <scope>NUCLEOTIDE SEQUENCE [LARGE SCALE GENOMIC DNA]</scope>
    <source>
        <strain evidence="4">An175</strain>
    </source>
</reference>
<dbReference type="PANTHER" id="PTHR30461">
    <property type="entry name" value="DNA-INVERTASE FROM LAMBDOID PROPHAGE"/>
    <property type="match status" value="1"/>
</dbReference>
<dbReference type="Proteomes" id="UP000196386">
    <property type="component" value="Unassembled WGS sequence"/>
</dbReference>
<dbReference type="Pfam" id="PF07508">
    <property type="entry name" value="Recombinase"/>
    <property type="match status" value="1"/>
</dbReference>
<dbReference type="SUPFAM" id="SSF53041">
    <property type="entry name" value="Resolvase-like"/>
    <property type="match status" value="1"/>
</dbReference>
<dbReference type="AlphaFoldDB" id="A0A1Y4N9V4"/>
<dbReference type="GO" id="GO:0003677">
    <property type="term" value="F:DNA binding"/>
    <property type="evidence" value="ECO:0007669"/>
    <property type="project" value="InterPro"/>
</dbReference>
<dbReference type="GO" id="GO:0000150">
    <property type="term" value="F:DNA strand exchange activity"/>
    <property type="evidence" value="ECO:0007669"/>
    <property type="project" value="InterPro"/>
</dbReference>
<dbReference type="PROSITE" id="PS51737">
    <property type="entry name" value="RECOMBINASE_DNA_BIND"/>
    <property type="match status" value="1"/>
</dbReference>
<evidence type="ECO:0008006" key="5">
    <source>
        <dbReference type="Google" id="ProtNLM"/>
    </source>
</evidence>
<dbReference type="CDD" id="cd00338">
    <property type="entry name" value="Ser_Recombinase"/>
    <property type="match status" value="1"/>
</dbReference>
<dbReference type="SMART" id="SM00857">
    <property type="entry name" value="Resolvase"/>
    <property type="match status" value="1"/>
</dbReference>
<evidence type="ECO:0000259" key="2">
    <source>
        <dbReference type="PROSITE" id="PS51737"/>
    </source>
</evidence>
<dbReference type="RefSeq" id="WP_087299635.1">
    <property type="nucleotide sequence ID" value="NZ_NFKP01000003.1"/>
</dbReference>
<dbReference type="PANTHER" id="PTHR30461:SF23">
    <property type="entry name" value="DNA RECOMBINASE-RELATED"/>
    <property type="match status" value="1"/>
</dbReference>
<feature type="domain" description="Resolvase/invertase-type recombinase catalytic" evidence="1">
    <location>
        <begin position="47"/>
        <end position="197"/>
    </location>
</feature>